<proteinExistence type="predicted"/>
<comment type="caution">
    <text evidence="1">The sequence shown here is derived from an EMBL/GenBank/DDBJ whole genome shotgun (WGS) entry which is preliminary data.</text>
</comment>
<evidence type="ECO:0000313" key="1">
    <source>
        <dbReference type="EMBL" id="GEO42961.1"/>
    </source>
</evidence>
<name>A0A512E2K7_9PROT</name>
<keyword evidence="2" id="KW-1185">Reference proteome</keyword>
<evidence type="ECO:0000313" key="2">
    <source>
        <dbReference type="Proteomes" id="UP000321523"/>
    </source>
</evidence>
<reference evidence="1 2" key="1">
    <citation type="submission" date="2019-07" db="EMBL/GenBank/DDBJ databases">
        <title>Whole genome shotgun sequence of Skermanella aerolata NBRC 106429.</title>
        <authorList>
            <person name="Hosoyama A."/>
            <person name="Uohara A."/>
            <person name="Ohji S."/>
            <person name="Ichikawa N."/>
        </authorList>
    </citation>
    <scope>NUCLEOTIDE SEQUENCE [LARGE SCALE GENOMIC DNA]</scope>
    <source>
        <strain evidence="1 2">NBRC 106429</strain>
    </source>
</reference>
<dbReference type="Proteomes" id="UP000321523">
    <property type="component" value="Unassembled WGS sequence"/>
</dbReference>
<gene>
    <name evidence="1" type="ORF">SAE02_71090</name>
</gene>
<dbReference type="Gene3D" id="3.40.630.30">
    <property type="match status" value="1"/>
</dbReference>
<dbReference type="InterPro" id="IPR016181">
    <property type="entry name" value="Acyl_CoA_acyltransferase"/>
</dbReference>
<dbReference type="AlphaFoldDB" id="A0A512E2K7"/>
<protein>
    <recommendedName>
        <fullName evidence="3">N-acetyltransferase domain-containing protein</fullName>
    </recommendedName>
</protein>
<dbReference type="SUPFAM" id="SSF55729">
    <property type="entry name" value="Acyl-CoA N-acyltransferases (Nat)"/>
    <property type="match status" value="1"/>
</dbReference>
<accession>A0A512E2K7</accession>
<organism evidence="1 2">
    <name type="scientific">Skermanella aerolata</name>
    <dbReference type="NCBI Taxonomy" id="393310"/>
    <lineage>
        <taxon>Bacteria</taxon>
        <taxon>Pseudomonadati</taxon>
        <taxon>Pseudomonadota</taxon>
        <taxon>Alphaproteobacteria</taxon>
        <taxon>Rhodospirillales</taxon>
        <taxon>Azospirillaceae</taxon>
        <taxon>Skermanella</taxon>
    </lineage>
</organism>
<dbReference type="EMBL" id="BJYZ01000056">
    <property type="protein sequence ID" value="GEO42961.1"/>
    <property type="molecule type" value="Genomic_DNA"/>
</dbReference>
<evidence type="ECO:0008006" key="3">
    <source>
        <dbReference type="Google" id="ProtNLM"/>
    </source>
</evidence>
<sequence>MRRKVASWLFLARHNCRTPHAARRVCQQLIRQAQQLLDPLILLRHIERALAERGERVLLVETSSLPSFEHTRAFYSKSGYDEEARIRDFYQAGEDKVVFRKDLQDKDWSA</sequence>